<dbReference type="Proteomes" id="UP000019812">
    <property type="component" value="Unassembled WGS sequence"/>
</dbReference>
<evidence type="ECO:0000313" key="1">
    <source>
        <dbReference type="EMBL" id="KFB69499.1"/>
    </source>
</evidence>
<dbReference type="AlphaFoldDB" id="A0A084Y455"/>
<evidence type="ECO:0000313" key="2">
    <source>
        <dbReference type="Proteomes" id="UP000019812"/>
    </source>
</evidence>
<sequence>MQVLQRTLRELCRALRELRGAPRDLRSTFQVLQRTLRFLRGALRKLRGTSGQLRGAPEFLHCTLQSLRGALRELRGAPRQLRGALQFLRRALQVLQRTLRGLRGTFRQLRGAFQILQRALQILRGTLQVLRGALQILRGALQVLGCGSVGVGADADDRTILGGLVGNHAQGVGPSVPHRALRPVGIVDHDVERSILLADLRHPVDHHRTSGFGRHVPVAVGGHDGEVLLARKLDRVTAHATVDAVLLAGKVSTDPRQSLTGRRRSARHLAEQLAEPVASLRRIEIGDRQIVGAAAQIGIDGDETDTTAVRQWHEGEADGAFDQTDPGPVEGVPVGKILPFIDPAGSRCR</sequence>
<dbReference type="EMBL" id="JDSS02000013">
    <property type="protein sequence ID" value="KFB69499.1"/>
    <property type="molecule type" value="Genomic_DNA"/>
</dbReference>
<accession>A0A084Y455</accession>
<proteinExistence type="predicted"/>
<comment type="caution">
    <text evidence="1">The sequence shown here is derived from an EMBL/GenBank/DDBJ whole genome shotgun (WGS) entry which is preliminary data.</text>
</comment>
<gene>
    <name evidence="1" type="ORF">CAPSK01_000762</name>
</gene>
<name>A0A084Y455_9PROT</name>
<reference evidence="1 2" key="1">
    <citation type="submission" date="2014-07" db="EMBL/GenBank/DDBJ databases">
        <title>Expanding our view of genomic diversity in Candidatus Accumulibacter clades.</title>
        <authorList>
            <person name="Skennerton C.T."/>
            <person name="Barr J.J."/>
            <person name="Slater F.R."/>
            <person name="Bond P.L."/>
            <person name="Tyson G.W."/>
        </authorList>
    </citation>
    <scope>NUCLEOTIDE SEQUENCE [LARGE SCALE GENOMIC DNA]</scope>
    <source>
        <strain evidence="2">SK-01</strain>
    </source>
</reference>
<organism evidence="1 2">
    <name type="scientific">Candidatus Accumulibacter vicinus</name>
    <dbReference type="NCBI Taxonomy" id="2954382"/>
    <lineage>
        <taxon>Bacteria</taxon>
        <taxon>Pseudomonadati</taxon>
        <taxon>Pseudomonadota</taxon>
        <taxon>Betaproteobacteria</taxon>
        <taxon>Candidatus Accumulibacter</taxon>
    </lineage>
</organism>
<protein>
    <submittedName>
        <fullName evidence="1">Uncharacterized protein</fullName>
    </submittedName>
</protein>